<dbReference type="SUPFAM" id="SSF57756">
    <property type="entry name" value="Retrovirus zinc finger-like domains"/>
    <property type="match status" value="1"/>
</dbReference>
<keyword evidence="4" id="KW-0732">Signal</keyword>
<keyword evidence="2" id="KW-0863">Zinc-finger</keyword>
<dbReference type="GO" id="GO:0003676">
    <property type="term" value="F:nucleic acid binding"/>
    <property type="evidence" value="ECO:0007669"/>
    <property type="project" value="InterPro"/>
</dbReference>
<dbReference type="GO" id="GO:0008270">
    <property type="term" value="F:zinc ion binding"/>
    <property type="evidence" value="ECO:0007669"/>
    <property type="project" value="UniProtKB-KW"/>
</dbReference>
<organism evidence="6 7">
    <name type="scientific">Coprinellus micaceus</name>
    <name type="common">Glistening ink-cap mushroom</name>
    <name type="synonym">Coprinus micaceus</name>
    <dbReference type="NCBI Taxonomy" id="71717"/>
    <lineage>
        <taxon>Eukaryota</taxon>
        <taxon>Fungi</taxon>
        <taxon>Dikarya</taxon>
        <taxon>Basidiomycota</taxon>
        <taxon>Agaricomycotina</taxon>
        <taxon>Agaricomycetes</taxon>
        <taxon>Agaricomycetidae</taxon>
        <taxon>Agaricales</taxon>
        <taxon>Agaricineae</taxon>
        <taxon>Psathyrellaceae</taxon>
        <taxon>Coprinellus</taxon>
    </lineage>
</organism>
<proteinExistence type="predicted"/>
<evidence type="ECO:0000259" key="5">
    <source>
        <dbReference type="PROSITE" id="PS50158"/>
    </source>
</evidence>
<feature type="domain" description="CCHC-type" evidence="5">
    <location>
        <begin position="64"/>
        <end position="77"/>
    </location>
</feature>
<keyword evidence="2" id="KW-0479">Metal-binding</keyword>
<dbReference type="InterPro" id="IPR001878">
    <property type="entry name" value="Znf_CCHC"/>
</dbReference>
<keyword evidence="1" id="KW-0507">mRNA processing</keyword>
<evidence type="ECO:0000313" key="6">
    <source>
        <dbReference type="EMBL" id="TEB25590.1"/>
    </source>
</evidence>
<evidence type="ECO:0000256" key="4">
    <source>
        <dbReference type="SAM" id="SignalP"/>
    </source>
</evidence>
<reference evidence="6 7" key="1">
    <citation type="journal article" date="2019" name="Nat. Ecol. Evol.">
        <title>Megaphylogeny resolves global patterns of mushroom evolution.</title>
        <authorList>
            <person name="Varga T."/>
            <person name="Krizsan K."/>
            <person name="Foldi C."/>
            <person name="Dima B."/>
            <person name="Sanchez-Garcia M."/>
            <person name="Sanchez-Ramirez S."/>
            <person name="Szollosi G.J."/>
            <person name="Szarkandi J.G."/>
            <person name="Papp V."/>
            <person name="Albert L."/>
            <person name="Andreopoulos W."/>
            <person name="Angelini C."/>
            <person name="Antonin V."/>
            <person name="Barry K.W."/>
            <person name="Bougher N.L."/>
            <person name="Buchanan P."/>
            <person name="Buyck B."/>
            <person name="Bense V."/>
            <person name="Catcheside P."/>
            <person name="Chovatia M."/>
            <person name="Cooper J."/>
            <person name="Damon W."/>
            <person name="Desjardin D."/>
            <person name="Finy P."/>
            <person name="Geml J."/>
            <person name="Haridas S."/>
            <person name="Hughes K."/>
            <person name="Justo A."/>
            <person name="Karasinski D."/>
            <person name="Kautmanova I."/>
            <person name="Kiss B."/>
            <person name="Kocsube S."/>
            <person name="Kotiranta H."/>
            <person name="LaButti K.M."/>
            <person name="Lechner B.E."/>
            <person name="Liimatainen K."/>
            <person name="Lipzen A."/>
            <person name="Lukacs Z."/>
            <person name="Mihaltcheva S."/>
            <person name="Morgado L.N."/>
            <person name="Niskanen T."/>
            <person name="Noordeloos M.E."/>
            <person name="Ohm R.A."/>
            <person name="Ortiz-Santana B."/>
            <person name="Ovrebo C."/>
            <person name="Racz N."/>
            <person name="Riley R."/>
            <person name="Savchenko A."/>
            <person name="Shiryaev A."/>
            <person name="Soop K."/>
            <person name="Spirin V."/>
            <person name="Szebenyi C."/>
            <person name="Tomsovsky M."/>
            <person name="Tulloss R.E."/>
            <person name="Uehling J."/>
            <person name="Grigoriev I.V."/>
            <person name="Vagvolgyi C."/>
            <person name="Papp T."/>
            <person name="Martin F.M."/>
            <person name="Miettinen O."/>
            <person name="Hibbett D.S."/>
            <person name="Nagy L.G."/>
        </authorList>
    </citation>
    <scope>NUCLEOTIDE SEQUENCE [LARGE SCALE GENOMIC DNA]</scope>
    <source>
        <strain evidence="6 7">FP101781</strain>
    </source>
</reference>
<dbReference type="Proteomes" id="UP000298030">
    <property type="component" value="Unassembled WGS sequence"/>
</dbReference>
<name>A0A4Y7SUQ4_COPMI</name>
<feature type="chain" id="PRO_5021222419" description="CCHC-type domain-containing protein" evidence="4">
    <location>
        <begin position="17"/>
        <end position="158"/>
    </location>
</feature>
<dbReference type="PROSITE" id="PS50158">
    <property type="entry name" value="ZF_CCHC"/>
    <property type="match status" value="1"/>
</dbReference>
<accession>A0A4Y7SUQ4</accession>
<keyword evidence="2" id="KW-0862">Zinc</keyword>
<dbReference type="OrthoDB" id="3248529at2759"/>
<feature type="compositionally biased region" description="Polar residues" evidence="3">
    <location>
        <begin position="28"/>
        <end position="37"/>
    </location>
</feature>
<evidence type="ECO:0000256" key="1">
    <source>
        <dbReference type="ARBA" id="ARBA00022664"/>
    </source>
</evidence>
<dbReference type="EMBL" id="QPFP01000055">
    <property type="protein sequence ID" value="TEB25590.1"/>
    <property type="molecule type" value="Genomic_DNA"/>
</dbReference>
<comment type="caution">
    <text evidence="6">The sequence shown here is derived from an EMBL/GenBank/DDBJ whole genome shotgun (WGS) entry which is preliminary data.</text>
</comment>
<keyword evidence="7" id="KW-1185">Reference proteome</keyword>
<sequence>MGECKVLAAALQLVMGQALVARLAALTPSPTSSTNHTGVKRGAHGLPASHMSPNKRSRPPTNFCFRCGLTGHLPKECSSLRTRAGKDVAKLCGDTRHPNSLATSEGNSTAFGCPRNLSVPLEQAAPIIVPVPFRTGMQRLRTHVALRYHSMLIASSKP</sequence>
<dbReference type="AlphaFoldDB" id="A0A4Y7SUQ4"/>
<gene>
    <name evidence="6" type="ORF">FA13DRAFT_1796301</name>
</gene>
<dbReference type="GO" id="GO:0006397">
    <property type="term" value="P:mRNA processing"/>
    <property type="evidence" value="ECO:0007669"/>
    <property type="project" value="UniProtKB-KW"/>
</dbReference>
<evidence type="ECO:0000256" key="2">
    <source>
        <dbReference type="PROSITE-ProRule" id="PRU00047"/>
    </source>
</evidence>
<evidence type="ECO:0000313" key="7">
    <source>
        <dbReference type="Proteomes" id="UP000298030"/>
    </source>
</evidence>
<feature type="region of interest" description="Disordered" evidence="3">
    <location>
        <begin position="28"/>
        <end position="57"/>
    </location>
</feature>
<protein>
    <recommendedName>
        <fullName evidence="5">CCHC-type domain-containing protein</fullName>
    </recommendedName>
</protein>
<feature type="signal peptide" evidence="4">
    <location>
        <begin position="1"/>
        <end position="16"/>
    </location>
</feature>
<evidence type="ECO:0000256" key="3">
    <source>
        <dbReference type="SAM" id="MobiDB-lite"/>
    </source>
</evidence>
<dbReference type="InterPro" id="IPR036875">
    <property type="entry name" value="Znf_CCHC_sf"/>
</dbReference>